<keyword evidence="3" id="KW-0963">Cytoplasm</keyword>
<evidence type="ECO:0000256" key="11">
    <source>
        <dbReference type="ARBA" id="ARBA00079049"/>
    </source>
</evidence>
<dbReference type="InterPro" id="IPR002913">
    <property type="entry name" value="START_lipid-bd_dom"/>
</dbReference>
<evidence type="ECO:0000256" key="1">
    <source>
        <dbReference type="ARBA" id="ARBA00004496"/>
    </source>
</evidence>
<accession>A0A8S1GT64</accession>
<dbReference type="InterPro" id="IPR051213">
    <property type="entry name" value="START_lipid_transfer"/>
</dbReference>
<dbReference type="AlphaFoldDB" id="A0A8S1GT64"/>
<keyword evidence="7" id="KW-0446">Lipid-binding</keyword>
<feature type="domain" description="START" evidence="13">
    <location>
        <begin position="67"/>
        <end position="257"/>
    </location>
</feature>
<dbReference type="SMART" id="SM00234">
    <property type="entry name" value="START"/>
    <property type="match status" value="1"/>
</dbReference>
<evidence type="ECO:0000259" key="13">
    <source>
        <dbReference type="PROSITE" id="PS50848"/>
    </source>
</evidence>
<organism evidence="14 15">
    <name type="scientific">Caenorhabditis auriculariae</name>
    <dbReference type="NCBI Taxonomy" id="2777116"/>
    <lineage>
        <taxon>Eukaryota</taxon>
        <taxon>Metazoa</taxon>
        <taxon>Ecdysozoa</taxon>
        <taxon>Nematoda</taxon>
        <taxon>Chromadorea</taxon>
        <taxon>Rhabditida</taxon>
        <taxon>Rhabditina</taxon>
        <taxon>Rhabditomorpha</taxon>
        <taxon>Rhabditoidea</taxon>
        <taxon>Rhabditidae</taxon>
        <taxon>Peloderinae</taxon>
        <taxon>Caenorhabditis</taxon>
    </lineage>
</organism>
<evidence type="ECO:0000256" key="8">
    <source>
        <dbReference type="ARBA" id="ARBA00063535"/>
    </source>
</evidence>
<evidence type="ECO:0000313" key="14">
    <source>
        <dbReference type="EMBL" id="CAD6186766.1"/>
    </source>
</evidence>
<dbReference type="PANTHER" id="PTHR19308:SF8">
    <property type="entry name" value="STAR-RELATED LIPID TRANSFER PROTEIN 7, MITOCHONDRIAL"/>
    <property type="match status" value="1"/>
</dbReference>
<evidence type="ECO:0000256" key="6">
    <source>
        <dbReference type="ARBA" id="ARBA00023055"/>
    </source>
</evidence>
<evidence type="ECO:0000256" key="12">
    <source>
        <dbReference type="SAM" id="MobiDB-lite"/>
    </source>
</evidence>
<comment type="caution">
    <text evidence="14">The sequence shown here is derived from an EMBL/GenBank/DDBJ whole genome shotgun (WGS) entry which is preliminary data.</text>
</comment>
<keyword evidence="2" id="KW-0813">Transport</keyword>
<dbReference type="GO" id="GO:0006869">
    <property type="term" value="P:lipid transport"/>
    <property type="evidence" value="ECO:0007669"/>
    <property type="project" value="UniProtKB-KW"/>
</dbReference>
<dbReference type="EMBL" id="CAJGYM010000005">
    <property type="protein sequence ID" value="CAD6186766.1"/>
    <property type="molecule type" value="Genomic_DNA"/>
</dbReference>
<dbReference type="PROSITE" id="PS50848">
    <property type="entry name" value="START"/>
    <property type="match status" value="1"/>
</dbReference>
<dbReference type="FunFam" id="3.30.530.20:FF:000017">
    <property type="entry name" value="Phosphatidylcholine transfer protein, putative"/>
    <property type="match status" value="1"/>
</dbReference>
<evidence type="ECO:0000313" key="15">
    <source>
        <dbReference type="Proteomes" id="UP000835052"/>
    </source>
</evidence>
<keyword evidence="6" id="KW-0445">Lipid transport</keyword>
<name>A0A8S1GT64_9PELO</name>
<keyword evidence="5" id="KW-0007">Acetylation</keyword>
<dbReference type="InterPro" id="IPR023393">
    <property type="entry name" value="START-like_dom_sf"/>
</dbReference>
<dbReference type="SUPFAM" id="SSF55961">
    <property type="entry name" value="Bet v1-like"/>
    <property type="match status" value="1"/>
</dbReference>
<dbReference type="Gene3D" id="3.30.530.20">
    <property type="match status" value="1"/>
</dbReference>
<feature type="compositionally biased region" description="Low complexity" evidence="12">
    <location>
        <begin position="278"/>
        <end position="287"/>
    </location>
</feature>
<feature type="region of interest" description="Disordered" evidence="12">
    <location>
        <begin position="272"/>
        <end position="344"/>
    </location>
</feature>
<dbReference type="PANTHER" id="PTHR19308">
    <property type="entry name" value="PHOSPHATIDYLCHOLINE TRANSFER PROTEIN"/>
    <property type="match status" value="1"/>
</dbReference>
<dbReference type="Proteomes" id="UP000835052">
    <property type="component" value="Unassembled WGS sequence"/>
</dbReference>
<proteinExistence type="predicted"/>
<comment type="subunit">
    <text evidence="8">Interacts with ACOT13/THEM2.</text>
</comment>
<keyword evidence="15" id="KW-1185">Reference proteome</keyword>
<dbReference type="GO" id="GO:0005829">
    <property type="term" value="C:cytosol"/>
    <property type="evidence" value="ECO:0007669"/>
    <property type="project" value="UniProtKB-ARBA"/>
</dbReference>
<gene>
    <name evidence="14" type="ORF">CAUJ_LOCUS2685</name>
</gene>
<feature type="compositionally biased region" description="Basic and acidic residues" evidence="12">
    <location>
        <begin position="315"/>
        <end position="327"/>
    </location>
</feature>
<evidence type="ECO:0000256" key="10">
    <source>
        <dbReference type="ARBA" id="ARBA00077188"/>
    </source>
</evidence>
<keyword evidence="4" id="KW-0597">Phosphoprotein</keyword>
<evidence type="ECO:0000256" key="4">
    <source>
        <dbReference type="ARBA" id="ARBA00022553"/>
    </source>
</evidence>
<evidence type="ECO:0000256" key="9">
    <source>
        <dbReference type="ARBA" id="ARBA00069061"/>
    </source>
</evidence>
<dbReference type="GO" id="GO:0008289">
    <property type="term" value="F:lipid binding"/>
    <property type="evidence" value="ECO:0007669"/>
    <property type="project" value="UniProtKB-KW"/>
</dbReference>
<evidence type="ECO:0000256" key="7">
    <source>
        <dbReference type="ARBA" id="ARBA00023121"/>
    </source>
</evidence>
<dbReference type="OrthoDB" id="1295045at2759"/>
<comment type="subcellular location">
    <subcellularLocation>
        <location evidence="1">Cytoplasm</location>
    </subcellularLocation>
</comment>
<evidence type="ECO:0000256" key="5">
    <source>
        <dbReference type="ARBA" id="ARBA00022990"/>
    </source>
</evidence>
<reference evidence="14" key="1">
    <citation type="submission" date="2020-10" db="EMBL/GenBank/DDBJ databases">
        <authorList>
            <person name="Kikuchi T."/>
        </authorList>
    </citation>
    <scope>NUCLEOTIDE SEQUENCE</scope>
    <source>
        <strain evidence="14">NKZ352</strain>
    </source>
</reference>
<evidence type="ECO:0000256" key="3">
    <source>
        <dbReference type="ARBA" id="ARBA00022490"/>
    </source>
</evidence>
<sequence length="344" mass="40271">MELHQQWARLKWKRFKLPIRNLLKPDRRFLRRFLLQLPHFSFKSHDFSEDQFLDGNHSKDFDARDEKAQGWEMLVQEKDLKVFRRRTKAQYEIYEYKCVGSYYDISPRTFLDAQNDLEYRKEWDDNIITLELLEEEEDQELVRWVAKYPYPMYPREYIYVRRTWISEDEKTAVVNSDVVLPQEYPSTSSSNVRVCSYTSRMAIRAHKTWNDHGLDYVLTYSDNPEANIPRYVYNWIVNHGGPYFLGQAHKAAREIEAKGKVVRSAVEKALKRRRRQETTAADEQTATVNEATASEAGEAAPEVDTSDATPTSEPQEPRSESQTKESCSECAPSQSPSSEPLCVN</sequence>
<dbReference type="Pfam" id="PF01852">
    <property type="entry name" value="START"/>
    <property type="match status" value="1"/>
</dbReference>
<evidence type="ECO:0000256" key="2">
    <source>
        <dbReference type="ARBA" id="ARBA00022448"/>
    </source>
</evidence>
<protein>
    <recommendedName>
        <fullName evidence="9">Phosphatidylcholine transfer protein</fullName>
    </recommendedName>
    <alternativeName>
        <fullName evidence="11">START domain-containing protein 2</fullName>
    </alternativeName>
    <alternativeName>
        <fullName evidence="10">StAR-related lipid transfer protein 2</fullName>
    </alternativeName>
</protein>